<feature type="region of interest" description="Disordered" evidence="1">
    <location>
        <begin position="500"/>
        <end position="943"/>
    </location>
</feature>
<dbReference type="EMBL" id="CVMT01000003">
    <property type="protein sequence ID" value="CRG87387.1"/>
    <property type="molecule type" value="Genomic_DNA"/>
</dbReference>
<feature type="compositionally biased region" description="Acidic residues" evidence="1">
    <location>
        <begin position="623"/>
        <end position="650"/>
    </location>
</feature>
<evidence type="ECO:0000256" key="1">
    <source>
        <dbReference type="SAM" id="MobiDB-lite"/>
    </source>
</evidence>
<feature type="compositionally biased region" description="Polar residues" evidence="1">
    <location>
        <begin position="386"/>
        <end position="407"/>
    </location>
</feature>
<feature type="compositionally biased region" description="Basic residues" evidence="1">
    <location>
        <begin position="1190"/>
        <end position="1201"/>
    </location>
</feature>
<dbReference type="GO" id="GO:0000781">
    <property type="term" value="C:chromosome, telomeric region"/>
    <property type="evidence" value="ECO:0007669"/>
    <property type="project" value="InterPro"/>
</dbReference>
<feature type="compositionally biased region" description="Acidic residues" evidence="1">
    <location>
        <begin position="233"/>
        <end position="260"/>
    </location>
</feature>
<proteinExistence type="predicted"/>
<feature type="compositionally biased region" description="Basic and acidic residues" evidence="1">
    <location>
        <begin position="1202"/>
        <end position="1213"/>
    </location>
</feature>
<dbReference type="Gene3D" id="2.40.50.140">
    <property type="entry name" value="Nucleic acid-binding proteins"/>
    <property type="match status" value="1"/>
</dbReference>
<feature type="region of interest" description="Disordered" evidence="1">
    <location>
        <begin position="443"/>
        <end position="473"/>
    </location>
</feature>
<dbReference type="GO" id="GO:0003677">
    <property type="term" value="F:DNA binding"/>
    <property type="evidence" value="ECO:0007669"/>
    <property type="project" value="InterPro"/>
</dbReference>
<dbReference type="OMA" id="VWPYSSS"/>
<dbReference type="InterPro" id="IPR012340">
    <property type="entry name" value="NA-bd_OB-fold"/>
</dbReference>
<evidence type="ECO:0000313" key="4">
    <source>
        <dbReference type="Proteomes" id="UP000054383"/>
    </source>
</evidence>
<feature type="region of interest" description="Disordered" evidence="1">
    <location>
        <begin position="414"/>
        <end position="433"/>
    </location>
</feature>
<dbReference type="SUPFAM" id="SSF50249">
    <property type="entry name" value="Nucleic acid-binding proteins"/>
    <property type="match status" value="1"/>
</dbReference>
<feature type="compositionally biased region" description="Low complexity" evidence="1">
    <location>
        <begin position="1168"/>
        <end position="1189"/>
    </location>
</feature>
<feature type="domain" description="Telomeric single stranded DNA binding POT1/Cdc13" evidence="2">
    <location>
        <begin position="1015"/>
        <end position="1144"/>
    </location>
</feature>
<dbReference type="GO" id="GO:0000723">
    <property type="term" value="P:telomere maintenance"/>
    <property type="evidence" value="ECO:0007669"/>
    <property type="project" value="InterPro"/>
</dbReference>
<sequence>MESTTLSLPSHEAHRQDSLISFERLSPDLEDPGQYSLHAVVTLVWPYSSSNRAFSLLLAEPDSRLRKQNGQVRVTFRGLCAEQVARTKVGIGDKVTLSLQGARWTENEKLHSTPGKPLEWELQFTNRVKLEAVRNDQVLAVLDVDSPPPPEIHAIPTTPSASALNIDGWPSGLVVTEKWDTPAFLRSKRLSSESSLQSGFGPFGEEEDGYIPGKGRKRPRFSFPSGGWRLVDEPDTDEPANEDNWFESDEEELQRDDEDVPVSGEPIQEGLSGPDASSHLSLVDAGPLETTTEHQSLDLTPTPSVTTDKVDTNPISIQIQSPEEATFNRELLSKQPSLPTDTPRLHPLPSPGLATPSPITSTPANSLGYFFQAPPPPQSSQFLAPTTTNDQKLDNIPTSSYAYDGTVSSDISEATQYEKEGPENGESNVESQSRFEVLPATSGFTSTTQFEPQDTVFRAPPGSSIPPFADEPNDYLATEVEGSLPIDPSISHSHEEYNYEQQEAVDQDMEVEDEHTEISNSRYENAFEKSTELSVEYTDDVDLPPQSQLDWSGRDAENTSHAFEERTVAGIHSENIEEENESVGNDAYNVPTEEYHTVSDDASSDDASSDGMEDHEETHNDEREYEAEEDDEEMSEELEDNVESDSDLDDEVHHNPPPQRNVYPEVIVLDSDSEDEPSPRAQQSSPQYDDVSDDDENDISADVDECAEYQSAEELDDEAADQMEARSEASSGHDLNEQFDGENSDDEIAEDNISDHGSIVEDESIQVEDEQPEPTAQDEAALVEQNDTSSYRSTSKEAYEASIHSEQPSIHSTPKTAHEILSLSEDERTRGRDYEKNGTVSSSRSQSPDSTPRSVGSNTIKLTHETRPLATRTRPLPTPQPTQDEEQTPIPIVSSPDAQIEHEGSIAGNGLGEEYQDPDKASLHQWTDGSGDENHSPEPDTVAQIPGIEAYGHALEDDTAPDDHNDGHDEVVLVGDWSTPKSAESKVYVEATESTLERASSTPSPQTDKPPRRTLVELDDCLGAIVDIIAIVVEVSSMKRAISGSMEYYLSLRIIDATMAGTTVAVHIFNPDKVSLPVVAEEDVLVLRKFKIQDFDHSTAALSGDSSAWAVFGAGENEPTVAGPPVELDEDEYRCVNELRDWYHRGGSAMAADYMLQASIGQEQQEYSPSSVASSDVGSPGSAPPGSSQRRPRRKKSHRRITIHELRDGRRYTEIGSSGGNDSIHELRDGTVYAHSFE</sequence>
<feature type="region of interest" description="Disordered" evidence="1">
    <location>
        <begin position="190"/>
        <end position="407"/>
    </location>
</feature>
<dbReference type="OrthoDB" id="5363079at2759"/>
<feature type="compositionally biased region" description="Acidic residues" evidence="1">
    <location>
        <begin position="602"/>
        <end position="615"/>
    </location>
</feature>
<dbReference type="Pfam" id="PF02765">
    <property type="entry name" value="POT1"/>
    <property type="match status" value="1"/>
</dbReference>
<dbReference type="STRING" id="28573.A0A0U1LVF8"/>
<feature type="compositionally biased region" description="Acidic residues" evidence="1">
    <location>
        <begin position="737"/>
        <end position="752"/>
    </location>
</feature>
<evidence type="ECO:0000313" key="3">
    <source>
        <dbReference type="EMBL" id="CRG87387.1"/>
    </source>
</evidence>
<feature type="region of interest" description="Disordered" evidence="1">
    <location>
        <begin position="1162"/>
        <end position="1230"/>
    </location>
</feature>
<feature type="compositionally biased region" description="Polar residues" evidence="1">
    <location>
        <begin position="804"/>
        <end position="815"/>
    </location>
</feature>
<protein>
    <submittedName>
        <fullName evidence="3">Serine-aspartate repeat-containing protein I</fullName>
    </submittedName>
</protein>
<feature type="compositionally biased region" description="Basic and acidic residues" evidence="1">
    <location>
        <begin position="552"/>
        <end position="567"/>
    </location>
</feature>
<feature type="compositionally biased region" description="Polar residues" evidence="1">
    <location>
        <begin position="297"/>
        <end position="323"/>
    </location>
</feature>
<dbReference type="InterPro" id="IPR011564">
    <property type="entry name" value="Telomer_end-bd_POT1/Cdc13"/>
</dbReference>
<feature type="compositionally biased region" description="Acidic residues" evidence="1">
    <location>
        <begin position="690"/>
        <end position="721"/>
    </location>
</feature>
<feature type="compositionally biased region" description="Polar residues" evidence="1">
    <location>
        <begin position="992"/>
        <end position="1007"/>
    </location>
</feature>
<name>A0A0U1LVF8_TALIS</name>
<evidence type="ECO:0000259" key="2">
    <source>
        <dbReference type="SMART" id="SM00976"/>
    </source>
</evidence>
<keyword evidence="4" id="KW-1185">Reference proteome</keyword>
<feature type="compositionally biased region" description="Basic and acidic residues" evidence="1">
    <location>
        <begin position="825"/>
        <end position="836"/>
    </location>
</feature>
<feature type="region of interest" description="Disordered" evidence="1">
    <location>
        <begin position="991"/>
        <end position="1012"/>
    </location>
</feature>
<dbReference type="AlphaFoldDB" id="A0A0U1LVF8"/>
<organism evidence="3 4">
    <name type="scientific">Talaromyces islandicus</name>
    <name type="common">Penicillium islandicum</name>
    <dbReference type="NCBI Taxonomy" id="28573"/>
    <lineage>
        <taxon>Eukaryota</taxon>
        <taxon>Fungi</taxon>
        <taxon>Dikarya</taxon>
        <taxon>Ascomycota</taxon>
        <taxon>Pezizomycotina</taxon>
        <taxon>Eurotiomycetes</taxon>
        <taxon>Eurotiomycetidae</taxon>
        <taxon>Eurotiales</taxon>
        <taxon>Trichocomaceae</taxon>
        <taxon>Talaromyces</taxon>
        <taxon>Talaromyces sect. Islandici</taxon>
    </lineage>
</organism>
<feature type="compositionally biased region" description="Polar residues" evidence="1">
    <location>
        <begin position="443"/>
        <end position="452"/>
    </location>
</feature>
<gene>
    <name evidence="3" type="ORF">PISL3812_04404</name>
</gene>
<reference evidence="3 4" key="1">
    <citation type="submission" date="2015-04" db="EMBL/GenBank/DDBJ databases">
        <authorList>
            <person name="Syromyatnikov M.Y."/>
            <person name="Popov V.N."/>
        </authorList>
    </citation>
    <scope>NUCLEOTIDE SEQUENCE [LARGE SCALE GENOMIC DNA]</scope>
    <source>
        <strain evidence="3">WF-38-12</strain>
    </source>
</reference>
<feature type="compositionally biased region" description="Acidic residues" evidence="1">
    <location>
        <begin position="760"/>
        <end position="772"/>
    </location>
</feature>
<dbReference type="SMART" id="SM00976">
    <property type="entry name" value="Telo_bind"/>
    <property type="match status" value="1"/>
</dbReference>
<feature type="compositionally biased region" description="Acidic residues" evidence="1">
    <location>
        <begin position="503"/>
        <end position="515"/>
    </location>
</feature>
<accession>A0A0U1LVF8</accession>
<feature type="compositionally biased region" description="Low complexity" evidence="1">
    <location>
        <begin position="841"/>
        <end position="854"/>
    </location>
</feature>
<dbReference type="Proteomes" id="UP000054383">
    <property type="component" value="Unassembled WGS sequence"/>
</dbReference>